<protein>
    <submittedName>
        <fullName evidence="1">Uncharacterized protein</fullName>
    </submittedName>
</protein>
<gene>
    <name evidence="1" type="ORF">LOY88_006501</name>
</gene>
<sequence length="543" mass="62327">MAMFRKNWNANDSFFDYTRGRFVVDEAEQMKQRHVRFDMNELARIAAQSVGARHCTNVEKCADGLYNKAFVFTMDDGKQVIGKIPNPNAGTPHFTTASEVATLDFMRTVLQTPTPQVHAWNSRLDDSNTVGAEFIVMEKIEGIPLAQCWRSLQQIDKLKVLIKVFDYQRAWSSITFTKFGSLYFVNDVENPPAKYLYIDKEGNGVQCPKFIVGRASNYEWFENGRNRINCDQGPWDTVLEYRKAIGRREAQATKTLTDFPRQMLALYGPAPLYQPLPEKKLAAIESYMKTLETFLPKDPVLLKGHLWHNDFHDENIFVNPENPTEITGIIDWQSAHIAPLFDHVLDPLFLDYQGPDIGDNLDKPQLPDNFKSMQGEEKIAARNLFLDKGLTVAWRRLVKKKNPSQYSGIMFRNSAIGVSLEVSRRIFEAGEANFRALLLDIRNDWQNQQSGASANLVPFPLDMSEGEVAEIEKDAEAVERGMEIMMNIRGRLGRLWPEKGVVEHDKYDQVKMILQDIKKELIEVYAETAEDKAIFEKHWPFRD</sequence>
<proteinExistence type="predicted"/>
<name>A0ACB8UMX4_9EURO</name>
<evidence type="ECO:0000313" key="1">
    <source>
        <dbReference type="EMBL" id="KAI2381890.1"/>
    </source>
</evidence>
<comment type="caution">
    <text evidence="1">The sequence shown here is derived from an EMBL/GenBank/DDBJ whole genome shotgun (WGS) entry which is preliminary data.</text>
</comment>
<accession>A0ACB8UMX4</accession>
<reference evidence="1" key="1">
    <citation type="journal article" date="2022" name="bioRxiv">
        <title>Population genetic analysis of Ophidiomyces ophidiicola, the causative agent of snake fungal disease, indicates recent introductions to the USA.</title>
        <authorList>
            <person name="Ladner J.T."/>
            <person name="Palmer J.M."/>
            <person name="Ettinger C.L."/>
            <person name="Stajich J.E."/>
            <person name="Farrell T.M."/>
            <person name="Glorioso B.M."/>
            <person name="Lawson B."/>
            <person name="Price S.J."/>
            <person name="Stengle A.G."/>
            <person name="Grear D.A."/>
            <person name="Lorch J.M."/>
        </authorList>
    </citation>
    <scope>NUCLEOTIDE SEQUENCE</scope>
    <source>
        <strain evidence="1">NWHC 24266-5</strain>
    </source>
</reference>
<dbReference type="EMBL" id="JALBCA010000160">
    <property type="protein sequence ID" value="KAI2381890.1"/>
    <property type="molecule type" value="Genomic_DNA"/>
</dbReference>
<organism evidence="1">
    <name type="scientific">Ophidiomyces ophidiicola</name>
    <dbReference type="NCBI Taxonomy" id="1387563"/>
    <lineage>
        <taxon>Eukaryota</taxon>
        <taxon>Fungi</taxon>
        <taxon>Dikarya</taxon>
        <taxon>Ascomycota</taxon>
        <taxon>Pezizomycotina</taxon>
        <taxon>Eurotiomycetes</taxon>
        <taxon>Eurotiomycetidae</taxon>
        <taxon>Onygenales</taxon>
        <taxon>Onygenaceae</taxon>
        <taxon>Ophidiomyces</taxon>
    </lineage>
</organism>